<dbReference type="GO" id="GO:0032153">
    <property type="term" value="C:cell division site"/>
    <property type="evidence" value="ECO:0007669"/>
    <property type="project" value="TreeGrafter"/>
</dbReference>
<evidence type="ECO:0000256" key="1">
    <source>
        <dbReference type="ARBA" id="ARBA00004651"/>
    </source>
</evidence>
<dbReference type="Pfam" id="PF01098">
    <property type="entry name" value="FTSW_RODA_SPOVE"/>
    <property type="match status" value="1"/>
</dbReference>
<dbReference type="EMBL" id="FTLX01000003">
    <property type="protein sequence ID" value="SIQ62361.1"/>
    <property type="molecule type" value="Genomic_DNA"/>
</dbReference>
<gene>
    <name evidence="8" type="ORF">SAMN05443094_103210</name>
</gene>
<feature type="transmembrane region" description="Helical" evidence="7">
    <location>
        <begin position="109"/>
        <end position="133"/>
    </location>
</feature>
<dbReference type="GO" id="GO:0008360">
    <property type="term" value="P:regulation of cell shape"/>
    <property type="evidence" value="ECO:0007669"/>
    <property type="project" value="UniProtKB-KW"/>
</dbReference>
<name>A0A1N6UA16_9BACI</name>
<dbReference type="AlphaFoldDB" id="A0A1N6UA16"/>
<dbReference type="NCBIfam" id="TIGR02614">
    <property type="entry name" value="ftsW"/>
    <property type="match status" value="1"/>
</dbReference>
<keyword evidence="4" id="KW-0133">Cell shape</keyword>
<dbReference type="GO" id="GO:0015648">
    <property type="term" value="F:lipid-linked peptidoglycan transporter activity"/>
    <property type="evidence" value="ECO:0007669"/>
    <property type="project" value="TreeGrafter"/>
</dbReference>
<keyword evidence="2" id="KW-1003">Cell membrane</keyword>
<evidence type="ECO:0000256" key="2">
    <source>
        <dbReference type="ARBA" id="ARBA00022475"/>
    </source>
</evidence>
<feature type="transmembrane region" description="Helical" evidence="7">
    <location>
        <begin position="145"/>
        <end position="164"/>
    </location>
</feature>
<dbReference type="PROSITE" id="PS00428">
    <property type="entry name" value="FTSW_RODA_SPOVE"/>
    <property type="match status" value="1"/>
</dbReference>
<accession>A0A1N6UA16</accession>
<evidence type="ECO:0000256" key="3">
    <source>
        <dbReference type="ARBA" id="ARBA00022692"/>
    </source>
</evidence>
<feature type="transmembrane region" description="Helical" evidence="7">
    <location>
        <begin position="83"/>
        <end position="103"/>
    </location>
</feature>
<dbReference type="PANTHER" id="PTHR30474">
    <property type="entry name" value="CELL CYCLE PROTEIN"/>
    <property type="match status" value="1"/>
</dbReference>
<comment type="subcellular location">
    <subcellularLocation>
        <location evidence="1">Cell membrane</location>
        <topology evidence="1">Multi-pass membrane protein</topology>
    </subcellularLocation>
</comment>
<proteinExistence type="predicted"/>
<evidence type="ECO:0000256" key="7">
    <source>
        <dbReference type="SAM" id="Phobius"/>
    </source>
</evidence>
<reference evidence="8 9" key="1">
    <citation type="submission" date="2017-01" db="EMBL/GenBank/DDBJ databases">
        <authorList>
            <person name="Mah S.A."/>
            <person name="Swanson W.J."/>
            <person name="Moy G.W."/>
            <person name="Vacquier V.D."/>
        </authorList>
    </citation>
    <scope>NUCLEOTIDE SEQUENCE [LARGE SCALE GENOMIC DNA]</scope>
    <source>
        <strain evidence="8 9">NIO-1016</strain>
    </source>
</reference>
<feature type="transmembrane region" description="Helical" evidence="7">
    <location>
        <begin position="56"/>
        <end position="76"/>
    </location>
</feature>
<feature type="transmembrane region" description="Helical" evidence="7">
    <location>
        <begin position="280"/>
        <end position="300"/>
    </location>
</feature>
<protein>
    <submittedName>
        <fullName evidence="8">Spore cortex peptidoglycan biosynthesis regulator SpoVE</fullName>
    </submittedName>
</protein>
<evidence type="ECO:0000256" key="4">
    <source>
        <dbReference type="ARBA" id="ARBA00022960"/>
    </source>
</evidence>
<evidence type="ECO:0000313" key="9">
    <source>
        <dbReference type="Proteomes" id="UP000186385"/>
    </source>
</evidence>
<keyword evidence="5 7" id="KW-1133">Transmembrane helix</keyword>
<evidence type="ECO:0000256" key="5">
    <source>
        <dbReference type="ARBA" id="ARBA00022989"/>
    </source>
</evidence>
<dbReference type="GO" id="GO:0009252">
    <property type="term" value="P:peptidoglycan biosynthetic process"/>
    <property type="evidence" value="ECO:0007669"/>
    <property type="project" value="InterPro"/>
</dbReference>
<dbReference type="GO" id="GO:0051301">
    <property type="term" value="P:cell division"/>
    <property type="evidence" value="ECO:0007669"/>
    <property type="project" value="InterPro"/>
</dbReference>
<feature type="transmembrane region" description="Helical" evidence="7">
    <location>
        <begin position="194"/>
        <end position="216"/>
    </location>
</feature>
<dbReference type="STRING" id="1017273.SAMN05443094_103210"/>
<dbReference type="Proteomes" id="UP000186385">
    <property type="component" value="Unassembled WGS sequence"/>
</dbReference>
<dbReference type="InterPro" id="IPR018365">
    <property type="entry name" value="Cell_cycle_FtsW-rel_CS"/>
</dbReference>
<organism evidence="8 9">
    <name type="scientific">Domibacillus enclensis</name>
    <dbReference type="NCBI Taxonomy" id="1017273"/>
    <lineage>
        <taxon>Bacteria</taxon>
        <taxon>Bacillati</taxon>
        <taxon>Bacillota</taxon>
        <taxon>Bacilli</taxon>
        <taxon>Bacillales</taxon>
        <taxon>Bacillaceae</taxon>
        <taxon>Domibacillus</taxon>
    </lineage>
</organism>
<feature type="transmembrane region" description="Helical" evidence="7">
    <location>
        <begin position="17"/>
        <end position="36"/>
    </location>
</feature>
<dbReference type="GO" id="GO:0005886">
    <property type="term" value="C:plasma membrane"/>
    <property type="evidence" value="ECO:0007669"/>
    <property type="project" value="UniProtKB-SubCell"/>
</dbReference>
<feature type="transmembrane region" description="Helical" evidence="7">
    <location>
        <begin position="312"/>
        <end position="339"/>
    </location>
</feature>
<dbReference type="InterPro" id="IPR013437">
    <property type="entry name" value="FtsW"/>
</dbReference>
<keyword evidence="3 7" id="KW-0812">Transmembrane</keyword>
<sequence>MLEGSGFAVSAHGIDKVFLLLVLLLTGTGLFMVASAGEVWGQFNYGNSFYFVERQALFAGVGLIAMSFFAKLPYLFWKQYASVGLAAAFLLLIAVLIPGIGMVRNGSQSWIGVGALSFQPSEWMKMALVFYLAAILSERKKVIHLFWKGLFTPLVTIGAAFGFIMLQPDLGTAAVMGGTAFLLLFSAGAPIRFFATIGALAISGLVLLIASAPYRIKRITAYLDPWSDPLGSGFQIIQSLYAVGPGGLFGHGYGESRQKYYYLPEPQTDFIFAIWTEETGFLGALWVIILFFLLIWRGIYIAMRLDDPFGTLLVFGLTGMLSLQSFINLGVVTGLIPVTGVTLPFLSYGGSSLTMTLLLAGIVLSTSRHMR</sequence>
<evidence type="ECO:0000313" key="8">
    <source>
        <dbReference type="EMBL" id="SIQ62361.1"/>
    </source>
</evidence>
<keyword evidence="6 7" id="KW-0472">Membrane</keyword>
<dbReference type="InterPro" id="IPR001182">
    <property type="entry name" value="FtsW/RodA"/>
</dbReference>
<feature type="transmembrane region" description="Helical" evidence="7">
    <location>
        <begin position="170"/>
        <end position="187"/>
    </location>
</feature>
<feature type="transmembrane region" description="Helical" evidence="7">
    <location>
        <begin position="345"/>
        <end position="364"/>
    </location>
</feature>
<dbReference type="PANTHER" id="PTHR30474:SF13">
    <property type="entry name" value="STAGE V SPORULATION PROTEIN E"/>
    <property type="match status" value="1"/>
</dbReference>
<evidence type="ECO:0000256" key="6">
    <source>
        <dbReference type="ARBA" id="ARBA00023136"/>
    </source>
</evidence>